<reference evidence="3" key="1">
    <citation type="journal article" date="2020" name="Nature">
        <title>Giant virus diversity and host interactions through global metagenomics.</title>
        <authorList>
            <person name="Schulz F."/>
            <person name="Roux S."/>
            <person name="Paez-Espino D."/>
            <person name="Jungbluth S."/>
            <person name="Walsh D.A."/>
            <person name="Denef V.J."/>
            <person name="McMahon K.D."/>
            <person name="Konstantinidis K.T."/>
            <person name="Eloe-Fadrosh E.A."/>
            <person name="Kyrpides N.C."/>
            <person name="Woyke T."/>
        </authorList>
    </citation>
    <scope>NUCLEOTIDE SEQUENCE</scope>
    <source>
        <strain evidence="3">GVMAG-M-3300018428-16</strain>
    </source>
</reference>
<feature type="region of interest" description="Disordered" evidence="2">
    <location>
        <begin position="1"/>
        <end position="29"/>
    </location>
</feature>
<organism evidence="3">
    <name type="scientific">viral metagenome</name>
    <dbReference type="NCBI Taxonomy" id="1070528"/>
    <lineage>
        <taxon>unclassified sequences</taxon>
        <taxon>metagenomes</taxon>
        <taxon>organismal metagenomes</taxon>
    </lineage>
</organism>
<protein>
    <submittedName>
        <fullName evidence="3">Uncharacterized protein</fullName>
    </submittedName>
</protein>
<evidence type="ECO:0000313" key="3">
    <source>
        <dbReference type="EMBL" id="QHS94863.1"/>
    </source>
</evidence>
<keyword evidence="1" id="KW-0175">Coiled coil</keyword>
<sequence length="303" mass="34187">MTEIEKNELYARAPKTVNADGEQISPKPKDELKTADWIREIIGSWNRVEANYIPVSEMEVIVMKPEQIDILNQKFEQKEIQNAEKKAAKEAEKAEKKAAKEVAKEEKKAAKEAAKNGKKLEKLKQQLDAIDPNAELNSDGLVVVKSVTFANDNGDMTITMTIKEYAKDFKSKQKQAAKDAAKEEKFQAKLSAAAEKLQAKEAAKAEKKAAKEAEKAEKKAAKEAEKAEKKRVKLVIKETVKHLTDSDKRVLITDNTEWLTSNGFMANSIEEYITNITAKDYKNLLNENRNELSKMSWSQQNNQ</sequence>
<accession>A0A6C0BUE7</accession>
<proteinExistence type="predicted"/>
<dbReference type="AlphaFoldDB" id="A0A6C0BUE7"/>
<evidence type="ECO:0000256" key="2">
    <source>
        <dbReference type="SAM" id="MobiDB-lite"/>
    </source>
</evidence>
<name>A0A6C0BUE7_9ZZZZ</name>
<feature type="coiled-coil region" evidence="1">
    <location>
        <begin position="68"/>
        <end position="123"/>
    </location>
</feature>
<evidence type="ECO:0000256" key="1">
    <source>
        <dbReference type="SAM" id="Coils"/>
    </source>
</evidence>
<dbReference type="EMBL" id="MN739234">
    <property type="protein sequence ID" value="QHS94863.1"/>
    <property type="molecule type" value="Genomic_DNA"/>
</dbReference>
<feature type="coiled-coil region" evidence="1">
    <location>
        <begin position="193"/>
        <end position="233"/>
    </location>
</feature>